<protein>
    <submittedName>
        <fullName evidence="2">Uncharacterized protein</fullName>
    </submittedName>
</protein>
<keyword evidence="3" id="KW-1185">Reference proteome</keyword>
<organism evidence="2 3">
    <name type="scientific">Spirilliplanes yamanashiensis</name>
    <dbReference type="NCBI Taxonomy" id="42233"/>
    <lineage>
        <taxon>Bacteria</taxon>
        <taxon>Bacillati</taxon>
        <taxon>Actinomycetota</taxon>
        <taxon>Actinomycetes</taxon>
        <taxon>Micromonosporales</taxon>
        <taxon>Micromonosporaceae</taxon>
        <taxon>Spirilliplanes</taxon>
    </lineage>
</organism>
<name>A0A8J4DKH8_9ACTN</name>
<gene>
    <name evidence="2" type="ORF">Sya03_36700</name>
</gene>
<dbReference type="AlphaFoldDB" id="A0A8J4DKH8"/>
<evidence type="ECO:0000313" key="3">
    <source>
        <dbReference type="Proteomes" id="UP000652013"/>
    </source>
</evidence>
<evidence type="ECO:0000256" key="1">
    <source>
        <dbReference type="SAM" id="MobiDB-lite"/>
    </source>
</evidence>
<evidence type="ECO:0000313" key="2">
    <source>
        <dbReference type="EMBL" id="GIJ04318.1"/>
    </source>
</evidence>
<accession>A0A8J4DKH8</accession>
<proteinExistence type="predicted"/>
<dbReference type="EMBL" id="BOOY01000026">
    <property type="protein sequence ID" value="GIJ04318.1"/>
    <property type="molecule type" value="Genomic_DNA"/>
</dbReference>
<feature type="region of interest" description="Disordered" evidence="1">
    <location>
        <begin position="29"/>
        <end position="66"/>
    </location>
</feature>
<dbReference type="Proteomes" id="UP000652013">
    <property type="component" value="Unassembled WGS sequence"/>
</dbReference>
<dbReference type="RefSeq" id="WP_203939531.1">
    <property type="nucleotide sequence ID" value="NZ_BAAAGJ010000002.1"/>
</dbReference>
<comment type="caution">
    <text evidence="2">The sequence shown here is derived from an EMBL/GenBank/DDBJ whole genome shotgun (WGS) entry which is preliminary data.</text>
</comment>
<feature type="compositionally biased region" description="Basic and acidic residues" evidence="1">
    <location>
        <begin position="29"/>
        <end position="44"/>
    </location>
</feature>
<reference evidence="2" key="1">
    <citation type="submission" date="2021-01" db="EMBL/GenBank/DDBJ databases">
        <title>Whole genome shotgun sequence of Spirilliplanes yamanashiensis NBRC 15828.</title>
        <authorList>
            <person name="Komaki H."/>
            <person name="Tamura T."/>
        </authorList>
    </citation>
    <scope>NUCLEOTIDE SEQUENCE</scope>
    <source>
        <strain evidence="2">NBRC 15828</strain>
    </source>
</reference>
<sequence>MVNGDHDDAEDSRWWAELTSRHDLNSVHHVVGREERTAGGDRRGRPAANRGWFGDRTRPTGRRAGV</sequence>